<evidence type="ECO:0000313" key="1">
    <source>
        <dbReference type="EMBL" id="RDJ99698.1"/>
    </source>
</evidence>
<name>A0A370N252_9BURK</name>
<dbReference type="Proteomes" id="UP000254875">
    <property type="component" value="Unassembled WGS sequence"/>
</dbReference>
<dbReference type="AlphaFoldDB" id="A0A370N252"/>
<evidence type="ECO:0000313" key="2">
    <source>
        <dbReference type="Proteomes" id="UP000254875"/>
    </source>
</evidence>
<comment type="caution">
    <text evidence="1">The sequence shown here is derived from an EMBL/GenBank/DDBJ whole genome shotgun (WGS) entry which is preliminary data.</text>
</comment>
<dbReference type="EMBL" id="QHKS01000020">
    <property type="protein sequence ID" value="RDJ99698.1"/>
    <property type="molecule type" value="Genomic_DNA"/>
</dbReference>
<dbReference type="RefSeq" id="WP_165848061.1">
    <property type="nucleotide sequence ID" value="NZ_QHKS01000020.1"/>
</dbReference>
<accession>A0A370N252</accession>
<reference evidence="2" key="1">
    <citation type="submission" date="2018-05" db="EMBL/GenBank/DDBJ databases">
        <authorList>
            <person name="Feng T."/>
        </authorList>
    </citation>
    <scope>NUCLEOTIDE SEQUENCE [LARGE SCALE GENOMIC DNA]</scope>
    <source>
        <strain evidence="2">S27</strain>
    </source>
</reference>
<protein>
    <submittedName>
        <fullName evidence="1">Uncharacterized protein</fullName>
    </submittedName>
</protein>
<gene>
    <name evidence="1" type="ORF">DLM46_26350</name>
</gene>
<sequence>MPVAQKTIAFRADASLKGSFAGLAENVAIDTVQSLDEFRTKPTFECQPERLLTPLGPRTARSYRPGVRRLVRRIAAAARWRLSLRYRLATMMGPFVEMH</sequence>
<proteinExistence type="predicted"/>
<keyword evidence="2" id="KW-1185">Reference proteome</keyword>
<organism evidence="1 2">
    <name type="scientific">Paraburkholderia lacunae</name>
    <dbReference type="NCBI Taxonomy" id="2211104"/>
    <lineage>
        <taxon>Bacteria</taxon>
        <taxon>Pseudomonadati</taxon>
        <taxon>Pseudomonadota</taxon>
        <taxon>Betaproteobacteria</taxon>
        <taxon>Burkholderiales</taxon>
        <taxon>Burkholderiaceae</taxon>
        <taxon>Paraburkholderia</taxon>
    </lineage>
</organism>